<organism evidence="3 4">
    <name type="scientific">Methanocaldococcus jannaschii</name>
    <dbReference type="NCBI Taxonomy" id="2190"/>
    <lineage>
        <taxon>Archaea</taxon>
        <taxon>Methanobacteriati</taxon>
        <taxon>Methanobacteriota</taxon>
        <taxon>Methanomada group</taxon>
        <taxon>Methanococci</taxon>
        <taxon>Methanococcales</taxon>
        <taxon>Methanocaldococcaceae</taxon>
        <taxon>Methanocaldococcus</taxon>
    </lineage>
</organism>
<name>A0A832T7U5_9EURY</name>
<dbReference type="AlphaFoldDB" id="A0A832T7U5"/>
<dbReference type="InterPro" id="IPR002822">
    <property type="entry name" value="Ni_insertion"/>
</dbReference>
<dbReference type="GO" id="GO:0016151">
    <property type="term" value="F:nickel cation binding"/>
    <property type="evidence" value="ECO:0007669"/>
    <property type="project" value="UniProtKB-UniRule"/>
</dbReference>
<evidence type="ECO:0000313" key="3">
    <source>
        <dbReference type="EMBL" id="HII59863.1"/>
    </source>
</evidence>
<dbReference type="Gene3D" id="3.30.70.1380">
    <property type="entry name" value="Transcriptional regulatory protein pf0864 domain like"/>
    <property type="match status" value="1"/>
</dbReference>
<keyword evidence="2" id="KW-0456">Lyase</keyword>
<dbReference type="PANTHER" id="PTHR36566">
    <property type="entry name" value="NICKEL INSERTION PROTEIN-RELATED"/>
    <property type="match status" value="1"/>
</dbReference>
<dbReference type="PANTHER" id="PTHR36566:SF1">
    <property type="entry name" value="PYRIDINIUM-3,5-BISTHIOCARBOXYLIC ACID MONONUCLEOTIDE NICKEL INSERTION PROTEIN"/>
    <property type="match status" value="1"/>
</dbReference>
<dbReference type="SMR" id="A0A832T7U5"/>
<dbReference type="RefSeq" id="WP_010870904.1">
    <property type="nucleotide sequence ID" value="NC_000909.1"/>
</dbReference>
<reference evidence="3" key="1">
    <citation type="journal article" date="2020" name="bioRxiv">
        <title>A rank-normalized archaeal taxonomy based on genome phylogeny resolves widespread incomplete and uneven classifications.</title>
        <authorList>
            <person name="Rinke C."/>
            <person name="Chuvochina M."/>
            <person name="Mussig A.J."/>
            <person name="Chaumeil P.-A."/>
            <person name="Waite D.W."/>
            <person name="Whitman W.B."/>
            <person name="Parks D.H."/>
            <person name="Hugenholtz P."/>
        </authorList>
    </citation>
    <scope>NUCLEOTIDE SEQUENCE</scope>
    <source>
        <strain evidence="3">UBA8849</strain>
    </source>
</reference>
<proteinExistence type="inferred from homology"/>
<comment type="similarity">
    <text evidence="2">Belongs to the LarC family.</text>
</comment>
<dbReference type="GO" id="GO:0016829">
    <property type="term" value="F:lyase activity"/>
    <property type="evidence" value="ECO:0007669"/>
    <property type="project" value="UniProtKB-UniRule"/>
</dbReference>
<accession>A0A832T7U5</accession>
<dbReference type="HAMAP" id="MF_01074">
    <property type="entry name" value="LarC"/>
    <property type="match status" value="1"/>
</dbReference>
<dbReference type="GeneID" id="1452290"/>
<sequence length="379" mass="42868">MFLLDPFSGISGDMFLSAMIDFVDKEDFINTIKKVIDVEIEIKKVKKCHILANKVNIIPKCINCNANTYKDIKNVIKSSDIQEDIKITALEILKILAEAESKVHNVDVENVHFHEVGNYDTIADIVGAAYIINKLNLKNNCLYKPINVGNGFVRTEHGLLPVPAPATAEILKGLKIFFSDINEELTTPTGSAIIKYINPKLAKGAFIIKEVSYGAGDKDLNLLNALRVFRVEDIKREDIVLLETNVDDISAEILGYLYEVLDGKVRDLHFIPTYMKKNRPAYTIRAIVDRDIAEEVAKIIMRETGSLGVRIFDIERITADREFKTIKLFDESVRLKVGRVNDEIISQKPEFEDLKNIAKKYGIPLKDLYKLINISQIKN</sequence>
<evidence type="ECO:0000313" key="4">
    <source>
        <dbReference type="Proteomes" id="UP000645676"/>
    </source>
</evidence>
<gene>
    <name evidence="3" type="primary">larC</name>
    <name evidence="3" type="ORF">HA335_04720</name>
</gene>
<dbReference type="NCBIfam" id="TIGR00299">
    <property type="entry name" value="nickel pincer cofactor biosynthesis protein LarC"/>
    <property type="match status" value="1"/>
</dbReference>
<dbReference type="EMBL" id="DUJR01000024">
    <property type="protein sequence ID" value="HII59863.1"/>
    <property type="molecule type" value="Genomic_DNA"/>
</dbReference>
<keyword evidence="1 2" id="KW-0533">Nickel</keyword>
<dbReference type="Proteomes" id="UP000645676">
    <property type="component" value="Unassembled WGS sequence"/>
</dbReference>
<dbReference type="Gene3D" id="3.10.20.300">
    <property type="entry name" value="mk0293 like domain"/>
    <property type="match status" value="1"/>
</dbReference>
<comment type="caution">
    <text evidence="3">The sequence shown here is derived from an EMBL/GenBank/DDBJ whole genome shotgun (WGS) entry which is preliminary data.</text>
</comment>
<evidence type="ECO:0000256" key="1">
    <source>
        <dbReference type="ARBA" id="ARBA00022596"/>
    </source>
</evidence>
<dbReference type="Pfam" id="PF01969">
    <property type="entry name" value="Ni_insertion"/>
    <property type="match status" value="1"/>
</dbReference>
<protein>
    <recommendedName>
        <fullName evidence="2">Putative nickel insertion protein</fullName>
    </recommendedName>
</protein>
<dbReference type="OMA" id="HFHLHEI"/>
<evidence type="ECO:0000256" key="2">
    <source>
        <dbReference type="HAMAP-Rule" id="MF_01074"/>
    </source>
</evidence>